<evidence type="ECO:0008006" key="4">
    <source>
        <dbReference type="Google" id="ProtNLM"/>
    </source>
</evidence>
<dbReference type="STRING" id="206665.SAMN04488516_10951"/>
<gene>
    <name evidence="2" type="ORF">SAMN04488516_10951</name>
</gene>
<keyword evidence="1" id="KW-0732">Signal</keyword>
<proteinExistence type="predicted"/>
<organism evidence="2 3">
    <name type="scientific">Desulfonauticus submarinus</name>
    <dbReference type="NCBI Taxonomy" id="206665"/>
    <lineage>
        <taxon>Bacteria</taxon>
        <taxon>Pseudomonadati</taxon>
        <taxon>Thermodesulfobacteriota</taxon>
        <taxon>Desulfovibrionia</taxon>
        <taxon>Desulfovibrionales</taxon>
        <taxon>Desulfonauticaceae</taxon>
        <taxon>Desulfonauticus</taxon>
    </lineage>
</organism>
<protein>
    <recommendedName>
        <fullName evidence="4">Lipoprotein</fullName>
    </recommendedName>
</protein>
<reference evidence="2 3" key="1">
    <citation type="submission" date="2016-10" db="EMBL/GenBank/DDBJ databases">
        <authorList>
            <person name="de Groot N.N."/>
        </authorList>
    </citation>
    <scope>NUCLEOTIDE SEQUENCE [LARGE SCALE GENOMIC DNA]</scope>
    <source>
        <strain evidence="2 3">DSM 15269</strain>
    </source>
</reference>
<dbReference type="PROSITE" id="PS51257">
    <property type="entry name" value="PROKAR_LIPOPROTEIN"/>
    <property type="match status" value="1"/>
</dbReference>
<feature type="signal peptide" evidence="1">
    <location>
        <begin position="1"/>
        <end position="23"/>
    </location>
</feature>
<evidence type="ECO:0000256" key="1">
    <source>
        <dbReference type="SAM" id="SignalP"/>
    </source>
</evidence>
<accession>A0A1H0EUA6</accession>
<dbReference type="Proteomes" id="UP000199602">
    <property type="component" value="Unassembled WGS sequence"/>
</dbReference>
<sequence length="163" mass="18808">MRKFFLFSIIIALFLFVACSPKAPKGPNPPEPPKPPQREELQAYYDFDDIPVPKEMKLVPKKSILFESAALKAGVVTFEGMVDPVSLFDYYVNSMPQENWSLRSYFKYGQYILVFEKPDKDCIIHIKDKPFNTEMQIWVTPRLKVGESAEPLSPNEELKTKVE</sequence>
<dbReference type="EMBL" id="FNIN01000009">
    <property type="protein sequence ID" value="SDN85971.1"/>
    <property type="molecule type" value="Genomic_DNA"/>
</dbReference>
<dbReference type="AlphaFoldDB" id="A0A1H0EUA6"/>
<feature type="chain" id="PRO_5011781931" description="Lipoprotein" evidence="1">
    <location>
        <begin position="24"/>
        <end position="163"/>
    </location>
</feature>
<name>A0A1H0EUA6_9BACT</name>
<evidence type="ECO:0000313" key="3">
    <source>
        <dbReference type="Proteomes" id="UP000199602"/>
    </source>
</evidence>
<dbReference type="RefSeq" id="WP_092065800.1">
    <property type="nucleotide sequence ID" value="NZ_FNIN01000009.1"/>
</dbReference>
<evidence type="ECO:0000313" key="2">
    <source>
        <dbReference type="EMBL" id="SDN85971.1"/>
    </source>
</evidence>
<keyword evidence="3" id="KW-1185">Reference proteome</keyword>
<dbReference type="OrthoDB" id="9794844at2"/>